<dbReference type="EMBL" id="JABFAA010000006">
    <property type="protein sequence ID" value="MBA0683912.1"/>
    <property type="molecule type" value="Genomic_DNA"/>
</dbReference>
<sequence>MIKPSNFGRYKKRRSRKFLKLLLTLRKLLEMEMLLVQVIQIAQNLFLQMESPPTDPATIWAMTSLSHQEAFHCYVYLWWLYSTQLFYLLAVI</sequence>
<keyword evidence="2" id="KW-1185">Reference proteome</keyword>
<dbReference type="Proteomes" id="UP000593577">
    <property type="component" value="Unassembled WGS sequence"/>
</dbReference>
<organism evidence="1 2">
    <name type="scientific">Gossypium aridum</name>
    <name type="common">American cotton</name>
    <name type="synonym">Erioxylum aridum</name>
    <dbReference type="NCBI Taxonomy" id="34290"/>
    <lineage>
        <taxon>Eukaryota</taxon>
        <taxon>Viridiplantae</taxon>
        <taxon>Streptophyta</taxon>
        <taxon>Embryophyta</taxon>
        <taxon>Tracheophyta</taxon>
        <taxon>Spermatophyta</taxon>
        <taxon>Magnoliopsida</taxon>
        <taxon>eudicotyledons</taxon>
        <taxon>Gunneridae</taxon>
        <taxon>Pentapetalae</taxon>
        <taxon>rosids</taxon>
        <taxon>malvids</taxon>
        <taxon>Malvales</taxon>
        <taxon>Malvaceae</taxon>
        <taxon>Malvoideae</taxon>
        <taxon>Gossypium</taxon>
    </lineage>
</organism>
<reference evidence="1 2" key="1">
    <citation type="journal article" date="2019" name="Genome Biol. Evol.">
        <title>Insights into the evolution of the New World diploid cottons (Gossypium, subgenus Houzingenia) based on genome sequencing.</title>
        <authorList>
            <person name="Grover C.E."/>
            <person name="Arick M.A. 2nd"/>
            <person name="Thrash A."/>
            <person name="Conover J.L."/>
            <person name="Sanders W.S."/>
            <person name="Peterson D.G."/>
            <person name="Frelichowski J.E."/>
            <person name="Scheffler J.A."/>
            <person name="Scheffler B.E."/>
            <person name="Wendel J.F."/>
        </authorList>
    </citation>
    <scope>NUCLEOTIDE SEQUENCE [LARGE SCALE GENOMIC DNA]</scope>
    <source>
        <strain evidence="1">185</strain>
        <tissue evidence="1">Leaf</tissue>
    </source>
</reference>
<feature type="non-terminal residue" evidence="1">
    <location>
        <position position="92"/>
    </location>
</feature>
<evidence type="ECO:0000313" key="1">
    <source>
        <dbReference type="EMBL" id="MBA0683912.1"/>
    </source>
</evidence>
<evidence type="ECO:0000313" key="2">
    <source>
        <dbReference type="Proteomes" id="UP000593577"/>
    </source>
</evidence>
<dbReference type="AlphaFoldDB" id="A0A7J8X9Q5"/>
<protein>
    <submittedName>
        <fullName evidence="1">Uncharacterized protein</fullName>
    </submittedName>
</protein>
<name>A0A7J8X9Q5_GOSAI</name>
<proteinExistence type="predicted"/>
<gene>
    <name evidence="1" type="ORF">Goari_025537</name>
</gene>
<comment type="caution">
    <text evidence="1">The sequence shown here is derived from an EMBL/GenBank/DDBJ whole genome shotgun (WGS) entry which is preliminary data.</text>
</comment>
<accession>A0A7J8X9Q5</accession>